<dbReference type="EC" id="2.1.1.197" evidence="3 8"/>
<evidence type="ECO:0000256" key="5">
    <source>
        <dbReference type="ARBA" id="ARBA00022679"/>
    </source>
</evidence>
<dbReference type="PANTHER" id="PTHR43591">
    <property type="entry name" value="METHYLTRANSFERASE"/>
    <property type="match status" value="1"/>
</dbReference>
<dbReference type="GO" id="GO:0009102">
    <property type="term" value="P:biotin biosynthetic process"/>
    <property type="evidence" value="ECO:0007669"/>
    <property type="project" value="UniProtKB-UniRule"/>
</dbReference>
<keyword evidence="7 8" id="KW-0093">Biotin biosynthesis</keyword>
<dbReference type="NCBIfam" id="TIGR02072">
    <property type="entry name" value="BioC"/>
    <property type="match status" value="1"/>
</dbReference>
<dbReference type="SUPFAM" id="SSF53335">
    <property type="entry name" value="S-adenosyl-L-methionine-dependent methyltransferases"/>
    <property type="match status" value="1"/>
</dbReference>
<keyword evidence="4 8" id="KW-0489">Methyltransferase</keyword>
<evidence type="ECO:0000313" key="10">
    <source>
        <dbReference type="EMBL" id="WDI78474.1"/>
    </source>
</evidence>
<comment type="function">
    <text evidence="8">Converts the free carboxyl group of a malonyl-thioester to its methyl ester by transfer of a methyl group from S-adenosyl-L-methionine (SAM). It allows to synthesize pimeloyl-ACP via the fatty acid synthetic pathway.</text>
</comment>
<dbReference type="GO" id="GO:0010340">
    <property type="term" value="F:carboxyl-O-methyltransferase activity"/>
    <property type="evidence" value="ECO:0007669"/>
    <property type="project" value="UniProtKB-UniRule"/>
</dbReference>
<keyword evidence="6 8" id="KW-0949">S-adenosyl-L-methionine</keyword>
<dbReference type="Proteomes" id="UP001214992">
    <property type="component" value="Chromosome"/>
</dbReference>
<protein>
    <recommendedName>
        <fullName evidence="3 8">Malonyl-[acyl-carrier protein] O-methyltransferase</fullName>
        <shortName evidence="8">Malonyl-ACP O-methyltransferase</shortName>
        <ecNumber evidence="3 8">2.1.1.197</ecNumber>
    </recommendedName>
    <alternativeName>
        <fullName evidence="8">Biotin synthesis protein BioC</fullName>
    </alternativeName>
</protein>
<dbReference type="GO" id="GO:0008757">
    <property type="term" value="F:S-adenosylmethionine-dependent methyltransferase activity"/>
    <property type="evidence" value="ECO:0007669"/>
    <property type="project" value="InterPro"/>
</dbReference>
<dbReference type="GO" id="GO:0032259">
    <property type="term" value="P:methylation"/>
    <property type="evidence" value="ECO:0007669"/>
    <property type="project" value="UniProtKB-KW"/>
</dbReference>
<dbReference type="InterPro" id="IPR011814">
    <property type="entry name" value="BioC"/>
</dbReference>
<keyword evidence="5 8" id="KW-0808">Transferase</keyword>
<evidence type="ECO:0000256" key="8">
    <source>
        <dbReference type="HAMAP-Rule" id="MF_00835"/>
    </source>
</evidence>
<dbReference type="AlphaFoldDB" id="A0AAX3N7G0"/>
<dbReference type="Pfam" id="PF08241">
    <property type="entry name" value="Methyltransf_11"/>
    <property type="match status" value="1"/>
</dbReference>
<name>A0AAX3N7G0_9ENTR</name>
<evidence type="ECO:0000256" key="6">
    <source>
        <dbReference type="ARBA" id="ARBA00022691"/>
    </source>
</evidence>
<comment type="similarity">
    <text evidence="8">Belongs to the methyltransferase superfamily.</text>
</comment>
<dbReference type="RefSeq" id="WP_274360500.1">
    <property type="nucleotide sequence ID" value="NZ_CP110496.1"/>
</dbReference>
<evidence type="ECO:0000256" key="7">
    <source>
        <dbReference type="ARBA" id="ARBA00022756"/>
    </source>
</evidence>
<dbReference type="GO" id="GO:0102130">
    <property type="term" value="F:malonyl-CoA methyltransferase activity"/>
    <property type="evidence" value="ECO:0007669"/>
    <property type="project" value="UniProtKB-EC"/>
</dbReference>
<gene>
    <name evidence="8 10" type="primary">bioC</name>
    <name evidence="10" type="ORF">ONB71_02100</name>
</gene>
<dbReference type="InterPro" id="IPR013216">
    <property type="entry name" value="Methyltransf_11"/>
</dbReference>
<comment type="pathway">
    <text evidence="2 8">Cofactor biosynthesis; biotin biosynthesis.</text>
</comment>
<proteinExistence type="inferred from homology"/>
<dbReference type="InterPro" id="IPR029063">
    <property type="entry name" value="SAM-dependent_MTases_sf"/>
</dbReference>
<evidence type="ECO:0000256" key="1">
    <source>
        <dbReference type="ARBA" id="ARBA00000852"/>
    </source>
</evidence>
<feature type="domain" description="Methyltransferase type 11" evidence="9">
    <location>
        <begin position="51"/>
        <end position="142"/>
    </location>
</feature>
<evidence type="ECO:0000256" key="4">
    <source>
        <dbReference type="ARBA" id="ARBA00022603"/>
    </source>
</evidence>
<evidence type="ECO:0000256" key="3">
    <source>
        <dbReference type="ARBA" id="ARBA00012327"/>
    </source>
</evidence>
<evidence type="ECO:0000256" key="2">
    <source>
        <dbReference type="ARBA" id="ARBA00004746"/>
    </source>
</evidence>
<dbReference type="HAMAP" id="MF_00835">
    <property type="entry name" value="BioC"/>
    <property type="match status" value="1"/>
</dbReference>
<dbReference type="EMBL" id="CP110496">
    <property type="protein sequence ID" value="WDI78474.1"/>
    <property type="molecule type" value="Genomic_DNA"/>
</dbReference>
<dbReference type="Gene3D" id="3.40.50.150">
    <property type="entry name" value="Vaccinia Virus protein VP39"/>
    <property type="match status" value="1"/>
</dbReference>
<evidence type="ECO:0000259" key="9">
    <source>
        <dbReference type="Pfam" id="PF08241"/>
    </source>
</evidence>
<reference evidence="10" key="1">
    <citation type="submission" date="2022-11" db="EMBL/GenBank/DDBJ databases">
        <title>Genomic comparisons reveal selection pressure and functional variation between nutritional endosymbionts of cave-adapted and epigean Hawaiian planthoppers.</title>
        <authorList>
            <person name="Gossett J.M."/>
            <person name="Porter M.L."/>
            <person name="Vasquez Y."/>
            <person name="Bennett G.M."/>
            <person name="Chong R.A."/>
        </authorList>
    </citation>
    <scope>NUCLEOTIDE SEQUENCE</scope>
    <source>
        <strain evidence="10">OPOL2</strain>
    </source>
</reference>
<organism evidence="10 11">
    <name type="scientific">Candidatus Purcelliella pentastirinorum</name>
    <dbReference type="NCBI Taxonomy" id="472834"/>
    <lineage>
        <taxon>Bacteria</taxon>
        <taxon>Pseudomonadati</taxon>
        <taxon>Pseudomonadota</taxon>
        <taxon>Gammaproteobacteria</taxon>
        <taxon>Enterobacterales</taxon>
        <taxon>Enterobacteriaceae</taxon>
        <taxon>Candidatus Purcelliella</taxon>
    </lineage>
</organism>
<dbReference type="CDD" id="cd02440">
    <property type="entry name" value="AdoMet_MTases"/>
    <property type="match status" value="1"/>
</dbReference>
<accession>A0AAX3N7G0</accession>
<evidence type="ECO:0000313" key="11">
    <source>
        <dbReference type="Proteomes" id="UP001214992"/>
    </source>
</evidence>
<comment type="catalytic activity">
    <reaction evidence="1 8">
        <text>malonyl-[ACP] + S-adenosyl-L-methionine = malonyl-[ACP] methyl ester + S-adenosyl-L-homocysteine</text>
        <dbReference type="Rhea" id="RHEA:17105"/>
        <dbReference type="Rhea" id="RHEA-COMP:9623"/>
        <dbReference type="Rhea" id="RHEA-COMP:9954"/>
        <dbReference type="ChEBI" id="CHEBI:57856"/>
        <dbReference type="ChEBI" id="CHEBI:59789"/>
        <dbReference type="ChEBI" id="CHEBI:78449"/>
        <dbReference type="ChEBI" id="CHEBI:78845"/>
        <dbReference type="EC" id="2.1.1.197"/>
    </reaction>
</comment>
<sequence length="254" mass="29492">MNFKIFDKHKIAISKAFDKAAQNYNNNSKLQKYIGNLLMKNIKMKSNISILDAGCGTGWFSKKWKYYNNKVTAIDISYNMLKQARNYASANNYLLGDIESLPFLNKTFDISWSNLVLQWCNKFNNAINELCRVTKCGGTILFSIIEKGSLKEMLQSFKTINKKNCINNFLSINEIKNICNKQNIKLYNKEITLIFPKMMDAIKSIKKIGANYSYNRNNKDVFTKNKLIILKKIWPKNKYGYLLSYKIIFGIINI</sequence>